<evidence type="ECO:0000256" key="3">
    <source>
        <dbReference type="ARBA" id="ARBA00022723"/>
    </source>
</evidence>
<sequence>MTRAVRRTGVRATAVGVAVVATGFLVPASASGGWDYAERGPETWRDHYPTCEGAAQSPVDIRRGSAVDADGTPVEGVTLDYARSSEVTVRHTGHTVQVDVPAGAGTLDVGGTAYELRQLHFHTPSEHRLSGVAQPVELHLVHAAPDGSLAVVGLLYRERAADAALHPVLSDLPGSPQDDARRVTLALDRVVPDDLDVYSYAGSLTTPPCSETVTWFVAKDVRPLSSGQVSGLEELFDGPEFPRGNARPVQPLGGRPVHATELETD</sequence>
<evidence type="ECO:0000256" key="5">
    <source>
        <dbReference type="ARBA" id="ARBA00023239"/>
    </source>
</evidence>
<reference evidence="10" key="1">
    <citation type="submission" date="2017-01" db="EMBL/GenBank/DDBJ databases">
        <authorList>
            <person name="Varghese N."/>
            <person name="Submissions S."/>
        </authorList>
    </citation>
    <scope>NUCLEOTIDE SEQUENCE [LARGE SCALE GENOMIC DNA]</scope>
    <source>
        <strain evidence="10">3bp</strain>
    </source>
</reference>
<dbReference type="Gene3D" id="3.10.200.10">
    <property type="entry name" value="Alpha carbonic anhydrase"/>
    <property type="match status" value="1"/>
</dbReference>
<dbReference type="InterPro" id="IPR023561">
    <property type="entry name" value="Carbonic_anhydrase_a-class"/>
</dbReference>
<dbReference type="AlphaFoldDB" id="A0A1N6NZA0"/>
<evidence type="ECO:0000256" key="4">
    <source>
        <dbReference type="ARBA" id="ARBA00022833"/>
    </source>
</evidence>
<keyword evidence="4" id="KW-0862">Zinc</keyword>
<comment type="catalytic activity">
    <reaction evidence="6">
        <text>hydrogencarbonate + H(+) = CO2 + H2O</text>
        <dbReference type="Rhea" id="RHEA:10748"/>
        <dbReference type="ChEBI" id="CHEBI:15377"/>
        <dbReference type="ChEBI" id="CHEBI:15378"/>
        <dbReference type="ChEBI" id="CHEBI:16526"/>
        <dbReference type="ChEBI" id="CHEBI:17544"/>
        <dbReference type="EC" id="4.2.1.1"/>
    </reaction>
</comment>
<dbReference type="GO" id="GO:0004089">
    <property type="term" value="F:carbonate dehydratase activity"/>
    <property type="evidence" value="ECO:0007669"/>
    <property type="project" value="UniProtKB-EC"/>
</dbReference>
<dbReference type="SMART" id="SM01057">
    <property type="entry name" value="Carb_anhydrase"/>
    <property type="match status" value="1"/>
</dbReference>
<dbReference type="Proteomes" id="UP000186235">
    <property type="component" value="Unassembled WGS sequence"/>
</dbReference>
<name>A0A1N6NZA0_9MICO</name>
<dbReference type="CDD" id="cd03124">
    <property type="entry name" value="alpha_CA_prokaryotic_like"/>
    <property type="match status" value="1"/>
</dbReference>
<dbReference type="PANTHER" id="PTHR18952:SF265">
    <property type="entry name" value="CARBONIC ANHYDRASE"/>
    <property type="match status" value="1"/>
</dbReference>
<protein>
    <recommendedName>
        <fullName evidence="2">carbonic anhydrase</fullName>
        <ecNumber evidence="2">4.2.1.1</ecNumber>
    </recommendedName>
</protein>
<evidence type="ECO:0000256" key="7">
    <source>
        <dbReference type="SAM" id="MobiDB-lite"/>
    </source>
</evidence>
<keyword evidence="5" id="KW-0456">Lyase</keyword>
<dbReference type="GO" id="GO:0008270">
    <property type="term" value="F:zinc ion binding"/>
    <property type="evidence" value="ECO:0007669"/>
    <property type="project" value="InterPro"/>
</dbReference>
<dbReference type="EMBL" id="FTMI01000001">
    <property type="protein sequence ID" value="SIP97411.1"/>
    <property type="molecule type" value="Genomic_DNA"/>
</dbReference>
<evidence type="ECO:0000313" key="10">
    <source>
        <dbReference type="Proteomes" id="UP000186235"/>
    </source>
</evidence>
<keyword evidence="3" id="KW-0479">Metal-binding</keyword>
<evidence type="ECO:0000256" key="2">
    <source>
        <dbReference type="ARBA" id="ARBA00012925"/>
    </source>
</evidence>
<dbReference type="PANTHER" id="PTHR18952">
    <property type="entry name" value="CARBONIC ANHYDRASE"/>
    <property type="match status" value="1"/>
</dbReference>
<organism evidence="9 10">
    <name type="scientific">Cellulosimicrobium aquatile</name>
    <dbReference type="NCBI Taxonomy" id="1612203"/>
    <lineage>
        <taxon>Bacteria</taxon>
        <taxon>Bacillati</taxon>
        <taxon>Actinomycetota</taxon>
        <taxon>Actinomycetes</taxon>
        <taxon>Micrococcales</taxon>
        <taxon>Promicromonosporaceae</taxon>
        <taxon>Cellulosimicrobium</taxon>
    </lineage>
</organism>
<evidence type="ECO:0000313" key="9">
    <source>
        <dbReference type="EMBL" id="SIP97411.1"/>
    </source>
</evidence>
<gene>
    <name evidence="9" type="ORF">SAMN05518682_0835</name>
</gene>
<dbReference type="InterPro" id="IPR001148">
    <property type="entry name" value="CA_dom"/>
</dbReference>
<dbReference type="PROSITE" id="PS51144">
    <property type="entry name" value="ALPHA_CA_2"/>
    <property type="match status" value="1"/>
</dbReference>
<feature type="domain" description="Alpha-carbonic anhydrase" evidence="8">
    <location>
        <begin position="32"/>
        <end position="261"/>
    </location>
</feature>
<dbReference type="InterPro" id="IPR036398">
    <property type="entry name" value="CA_dom_sf"/>
</dbReference>
<dbReference type="SUPFAM" id="SSF51069">
    <property type="entry name" value="Carbonic anhydrase"/>
    <property type="match status" value="1"/>
</dbReference>
<comment type="similarity">
    <text evidence="1">Belongs to the alpha-carbonic anhydrase family.</text>
</comment>
<accession>A0A1N6NZA0</accession>
<dbReference type="InterPro" id="IPR041891">
    <property type="entry name" value="Alpha_CA_prokaryot-like"/>
</dbReference>
<evidence type="ECO:0000259" key="8">
    <source>
        <dbReference type="PROSITE" id="PS51144"/>
    </source>
</evidence>
<evidence type="ECO:0000256" key="6">
    <source>
        <dbReference type="ARBA" id="ARBA00048348"/>
    </source>
</evidence>
<keyword evidence="10" id="KW-1185">Reference proteome</keyword>
<evidence type="ECO:0000256" key="1">
    <source>
        <dbReference type="ARBA" id="ARBA00010718"/>
    </source>
</evidence>
<feature type="region of interest" description="Disordered" evidence="7">
    <location>
        <begin position="236"/>
        <end position="265"/>
    </location>
</feature>
<dbReference type="Pfam" id="PF00194">
    <property type="entry name" value="Carb_anhydrase"/>
    <property type="match status" value="1"/>
</dbReference>
<proteinExistence type="inferred from homology"/>
<dbReference type="EC" id="4.2.1.1" evidence="2"/>